<evidence type="ECO:0000313" key="2">
    <source>
        <dbReference type="Proteomes" id="UP000184073"/>
    </source>
</evidence>
<organism evidence="1 2">
    <name type="scientific">Aspergillus versicolor CBS 583.65</name>
    <dbReference type="NCBI Taxonomy" id="1036611"/>
    <lineage>
        <taxon>Eukaryota</taxon>
        <taxon>Fungi</taxon>
        <taxon>Dikarya</taxon>
        <taxon>Ascomycota</taxon>
        <taxon>Pezizomycotina</taxon>
        <taxon>Eurotiomycetes</taxon>
        <taxon>Eurotiomycetidae</taxon>
        <taxon>Eurotiales</taxon>
        <taxon>Aspergillaceae</taxon>
        <taxon>Aspergillus</taxon>
        <taxon>Aspergillus subgen. Nidulantes</taxon>
    </lineage>
</organism>
<dbReference type="Pfam" id="PF06314">
    <property type="entry name" value="ADC"/>
    <property type="match status" value="1"/>
</dbReference>
<sequence>MSYVRTSKEVTAYDEYYSKPIEADGQAITVTFTTTYDFARSVVPPCFEIPSPPTGSAFICTNSERIRGIYIDEDEQAAAISLDVLFQGKPGSYSLSVFVNRDMSMATGRESWGMPKKLGEIFMMGNGKKIFGVGRRRGAEMRIETATSPPSPARPGTRSTGVFYEIKTGLGGGGGPQHPAILVEFETTQVFTHLQDGDLKETQLTLSGTPDDPLDTIPIQKLDSASYSGYESSTRLVREVELDRDFDFRPYVYGKFYDHWPGTCERKKESSS</sequence>
<dbReference type="SUPFAM" id="SSF160104">
    <property type="entry name" value="Acetoacetate decarboxylase-like"/>
    <property type="match status" value="1"/>
</dbReference>
<proteinExistence type="predicted"/>
<dbReference type="OrthoDB" id="4978141at2759"/>
<dbReference type="Gene3D" id="2.40.400.10">
    <property type="entry name" value="Acetoacetate decarboxylase-like"/>
    <property type="match status" value="1"/>
</dbReference>
<dbReference type="VEuPathDB" id="FungiDB:ASPVEDRAFT_23728"/>
<dbReference type="InterPro" id="IPR010451">
    <property type="entry name" value="Acetoacetate_decarboxylase"/>
</dbReference>
<dbReference type="EMBL" id="KV878125">
    <property type="protein sequence ID" value="OJI96738.1"/>
    <property type="molecule type" value="Genomic_DNA"/>
</dbReference>
<evidence type="ECO:0000313" key="1">
    <source>
        <dbReference type="EMBL" id="OJI96738.1"/>
    </source>
</evidence>
<dbReference type="AlphaFoldDB" id="A0A1L9P5F6"/>
<dbReference type="GO" id="GO:0016829">
    <property type="term" value="F:lyase activity"/>
    <property type="evidence" value="ECO:0007669"/>
    <property type="project" value="InterPro"/>
</dbReference>
<dbReference type="Proteomes" id="UP000184073">
    <property type="component" value="Unassembled WGS sequence"/>
</dbReference>
<evidence type="ECO:0008006" key="3">
    <source>
        <dbReference type="Google" id="ProtNLM"/>
    </source>
</evidence>
<gene>
    <name evidence="1" type="ORF">ASPVEDRAFT_23728</name>
</gene>
<keyword evidence="2" id="KW-1185">Reference proteome</keyword>
<reference evidence="2" key="1">
    <citation type="journal article" date="2017" name="Genome Biol.">
        <title>Comparative genomics reveals high biological diversity and specific adaptations in the industrially and medically important fungal genus Aspergillus.</title>
        <authorList>
            <person name="de Vries R.P."/>
            <person name="Riley R."/>
            <person name="Wiebenga A."/>
            <person name="Aguilar-Osorio G."/>
            <person name="Amillis S."/>
            <person name="Uchima C.A."/>
            <person name="Anderluh G."/>
            <person name="Asadollahi M."/>
            <person name="Askin M."/>
            <person name="Barry K."/>
            <person name="Battaglia E."/>
            <person name="Bayram O."/>
            <person name="Benocci T."/>
            <person name="Braus-Stromeyer S.A."/>
            <person name="Caldana C."/>
            <person name="Canovas D."/>
            <person name="Cerqueira G.C."/>
            <person name="Chen F."/>
            <person name="Chen W."/>
            <person name="Choi C."/>
            <person name="Clum A."/>
            <person name="Dos Santos R.A."/>
            <person name="Damasio A.R."/>
            <person name="Diallinas G."/>
            <person name="Emri T."/>
            <person name="Fekete E."/>
            <person name="Flipphi M."/>
            <person name="Freyberg S."/>
            <person name="Gallo A."/>
            <person name="Gournas C."/>
            <person name="Habgood R."/>
            <person name="Hainaut M."/>
            <person name="Harispe M.L."/>
            <person name="Henrissat B."/>
            <person name="Hilden K.S."/>
            <person name="Hope R."/>
            <person name="Hossain A."/>
            <person name="Karabika E."/>
            <person name="Karaffa L."/>
            <person name="Karanyi Z."/>
            <person name="Krasevec N."/>
            <person name="Kuo A."/>
            <person name="Kusch H."/>
            <person name="LaButti K."/>
            <person name="Lagendijk E.L."/>
            <person name="Lapidus A."/>
            <person name="Levasseur A."/>
            <person name="Lindquist E."/>
            <person name="Lipzen A."/>
            <person name="Logrieco A.F."/>
            <person name="MacCabe A."/>
            <person name="Maekelae M.R."/>
            <person name="Malavazi I."/>
            <person name="Melin P."/>
            <person name="Meyer V."/>
            <person name="Mielnichuk N."/>
            <person name="Miskei M."/>
            <person name="Molnar A.P."/>
            <person name="Mule G."/>
            <person name="Ngan C.Y."/>
            <person name="Orejas M."/>
            <person name="Orosz E."/>
            <person name="Ouedraogo J.P."/>
            <person name="Overkamp K.M."/>
            <person name="Park H.-S."/>
            <person name="Perrone G."/>
            <person name="Piumi F."/>
            <person name="Punt P.J."/>
            <person name="Ram A.F."/>
            <person name="Ramon A."/>
            <person name="Rauscher S."/>
            <person name="Record E."/>
            <person name="Riano-Pachon D.M."/>
            <person name="Robert V."/>
            <person name="Roehrig J."/>
            <person name="Ruller R."/>
            <person name="Salamov A."/>
            <person name="Salih N.S."/>
            <person name="Samson R.A."/>
            <person name="Sandor E."/>
            <person name="Sanguinetti M."/>
            <person name="Schuetze T."/>
            <person name="Sepcic K."/>
            <person name="Shelest E."/>
            <person name="Sherlock G."/>
            <person name="Sophianopoulou V."/>
            <person name="Squina F.M."/>
            <person name="Sun H."/>
            <person name="Susca A."/>
            <person name="Todd R.B."/>
            <person name="Tsang A."/>
            <person name="Unkles S.E."/>
            <person name="van de Wiele N."/>
            <person name="van Rossen-Uffink D."/>
            <person name="Oliveira J.V."/>
            <person name="Vesth T.C."/>
            <person name="Visser J."/>
            <person name="Yu J.-H."/>
            <person name="Zhou M."/>
            <person name="Andersen M.R."/>
            <person name="Archer D.B."/>
            <person name="Baker S.E."/>
            <person name="Benoit I."/>
            <person name="Brakhage A.A."/>
            <person name="Braus G.H."/>
            <person name="Fischer R."/>
            <person name="Frisvad J.C."/>
            <person name="Goldman G.H."/>
            <person name="Houbraken J."/>
            <person name="Oakley B."/>
            <person name="Pocsi I."/>
            <person name="Scazzocchio C."/>
            <person name="Seiboth B."/>
            <person name="vanKuyk P.A."/>
            <person name="Wortman J."/>
            <person name="Dyer P.S."/>
            <person name="Grigoriev I.V."/>
        </authorList>
    </citation>
    <scope>NUCLEOTIDE SEQUENCE [LARGE SCALE GENOMIC DNA]</scope>
    <source>
        <strain evidence="2">CBS 583.65</strain>
    </source>
</reference>
<dbReference type="RefSeq" id="XP_040662501.1">
    <property type="nucleotide sequence ID" value="XM_040809579.1"/>
</dbReference>
<accession>A0A1L9P5F6</accession>
<dbReference type="InterPro" id="IPR023375">
    <property type="entry name" value="ADC_dom_sf"/>
</dbReference>
<protein>
    <recommendedName>
        <fullName evidence="3">Acetoacetate decarboxylase</fullName>
    </recommendedName>
</protein>
<dbReference type="GeneID" id="63725090"/>
<name>A0A1L9P5F6_ASPVE</name>